<dbReference type="EMBL" id="JAOVZV010000001">
    <property type="protein sequence ID" value="MCX8530886.1"/>
    <property type="molecule type" value="Genomic_DNA"/>
</dbReference>
<keyword evidence="1" id="KW-0436">Ligase</keyword>
<evidence type="ECO:0000313" key="1">
    <source>
        <dbReference type="EMBL" id="MCX8530886.1"/>
    </source>
</evidence>
<dbReference type="Gene3D" id="3.90.1140.10">
    <property type="entry name" value="Cyclic phosphodiesterase"/>
    <property type="match status" value="1"/>
</dbReference>
<evidence type="ECO:0000313" key="2">
    <source>
        <dbReference type="Proteomes" id="UP001070176"/>
    </source>
</evidence>
<organism evidence="1 2">
    <name type="scientific">Chryseobacterium luquanense</name>
    <dbReference type="NCBI Taxonomy" id="2983766"/>
    <lineage>
        <taxon>Bacteria</taxon>
        <taxon>Pseudomonadati</taxon>
        <taxon>Bacteroidota</taxon>
        <taxon>Flavobacteriia</taxon>
        <taxon>Flavobacteriales</taxon>
        <taxon>Weeksellaceae</taxon>
        <taxon>Chryseobacterium group</taxon>
        <taxon>Chryseobacterium</taxon>
    </lineage>
</organism>
<accession>A0ABT3XYB3</accession>
<protein>
    <submittedName>
        <fullName evidence="1">2'-5' RNA ligase family protein</fullName>
    </submittedName>
</protein>
<dbReference type="InterPro" id="IPR009097">
    <property type="entry name" value="Cyclic_Pdiesterase"/>
</dbReference>
<comment type="caution">
    <text evidence="1">The sequence shown here is derived from an EMBL/GenBank/DDBJ whole genome shotgun (WGS) entry which is preliminary data.</text>
</comment>
<dbReference type="Proteomes" id="UP001070176">
    <property type="component" value="Unassembled WGS sequence"/>
</dbReference>
<dbReference type="RefSeq" id="WP_267279560.1">
    <property type="nucleotide sequence ID" value="NZ_JAOVZV010000001.1"/>
</dbReference>
<proteinExistence type="predicted"/>
<reference evidence="1" key="1">
    <citation type="submission" date="2022-10" db="EMBL/GenBank/DDBJ databases">
        <title>Chryseobacterium sp. nov., a novel bacterial species.</title>
        <authorList>
            <person name="Cao Y."/>
        </authorList>
    </citation>
    <scope>NUCLEOTIDE SEQUENCE</scope>
    <source>
        <strain evidence="1">KC 927</strain>
    </source>
</reference>
<dbReference type="Pfam" id="PF13563">
    <property type="entry name" value="2_5_RNA_ligase2"/>
    <property type="match status" value="1"/>
</dbReference>
<name>A0ABT3XYB3_9FLAO</name>
<dbReference type="GO" id="GO:0016874">
    <property type="term" value="F:ligase activity"/>
    <property type="evidence" value="ECO:0007669"/>
    <property type="project" value="UniProtKB-KW"/>
</dbReference>
<keyword evidence="2" id="KW-1185">Reference proteome</keyword>
<sequence length="166" mass="19654">MSLNVRRQLTLFIDDQQSQDIEDIRKRYNPVQFRLIRSHVTLCREHELENFDQIKENIKSLHLGSIVIHLDRVVRFSDGKGVMIAADESNPGYHHLRQLVLKNLGFEIKFLQPHITLMHPRNSMCTDEIFGEINKINIPETLFFTEISLIEQEEDNEWKIIQTFKI</sequence>
<gene>
    <name evidence="1" type="ORF">OEA66_00815</name>
</gene>
<dbReference type="SUPFAM" id="SSF55144">
    <property type="entry name" value="LigT-like"/>
    <property type="match status" value="1"/>
</dbReference>